<dbReference type="EMBL" id="JASCZI010092002">
    <property type="protein sequence ID" value="MED6151675.1"/>
    <property type="molecule type" value="Genomic_DNA"/>
</dbReference>
<protein>
    <submittedName>
        <fullName evidence="1">Uncharacterized protein</fullName>
    </submittedName>
</protein>
<evidence type="ECO:0000313" key="1">
    <source>
        <dbReference type="EMBL" id="MED6151675.1"/>
    </source>
</evidence>
<dbReference type="SUPFAM" id="SSF50249">
    <property type="entry name" value="Nucleic acid-binding proteins"/>
    <property type="match status" value="1"/>
</dbReference>
<organism evidence="1 2">
    <name type="scientific">Stylosanthes scabra</name>
    <dbReference type="NCBI Taxonomy" id="79078"/>
    <lineage>
        <taxon>Eukaryota</taxon>
        <taxon>Viridiplantae</taxon>
        <taxon>Streptophyta</taxon>
        <taxon>Embryophyta</taxon>
        <taxon>Tracheophyta</taxon>
        <taxon>Spermatophyta</taxon>
        <taxon>Magnoliopsida</taxon>
        <taxon>eudicotyledons</taxon>
        <taxon>Gunneridae</taxon>
        <taxon>Pentapetalae</taxon>
        <taxon>rosids</taxon>
        <taxon>fabids</taxon>
        <taxon>Fabales</taxon>
        <taxon>Fabaceae</taxon>
        <taxon>Papilionoideae</taxon>
        <taxon>50 kb inversion clade</taxon>
        <taxon>dalbergioids sensu lato</taxon>
        <taxon>Dalbergieae</taxon>
        <taxon>Pterocarpus clade</taxon>
        <taxon>Stylosanthes</taxon>
    </lineage>
</organism>
<reference evidence="1 2" key="1">
    <citation type="journal article" date="2023" name="Plants (Basel)">
        <title>Bridging the Gap: Combining Genomics and Transcriptomics Approaches to Understand Stylosanthes scabra, an Orphan Legume from the Brazilian Caatinga.</title>
        <authorList>
            <person name="Ferreira-Neto J.R.C."/>
            <person name="da Silva M.D."/>
            <person name="Binneck E."/>
            <person name="de Melo N.F."/>
            <person name="da Silva R.H."/>
            <person name="de Melo A.L.T.M."/>
            <person name="Pandolfi V."/>
            <person name="Bustamante F.O."/>
            <person name="Brasileiro-Vidal A.C."/>
            <person name="Benko-Iseppon A.M."/>
        </authorList>
    </citation>
    <scope>NUCLEOTIDE SEQUENCE [LARGE SCALE GENOMIC DNA]</scope>
    <source>
        <tissue evidence="1">Leaves</tissue>
    </source>
</reference>
<dbReference type="Proteomes" id="UP001341840">
    <property type="component" value="Unassembled WGS sequence"/>
</dbReference>
<evidence type="ECO:0000313" key="2">
    <source>
        <dbReference type="Proteomes" id="UP001341840"/>
    </source>
</evidence>
<gene>
    <name evidence="1" type="ORF">PIB30_084667</name>
</gene>
<comment type="caution">
    <text evidence="1">The sequence shown here is derived from an EMBL/GenBank/DDBJ whole genome shotgun (WGS) entry which is preliminary data.</text>
</comment>
<dbReference type="Gene3D" id="2.40.50.140">
    <property type="entry name" value="Nucleic acid-binding proteins"/>
    <property type="match status" value="1"/>
</dbReference>
<sequence length="173" mass="19566">MVRFSNSTLTQSIVRSQYQYKDLYIIGEVVGKQDPREVVTSKGVTVKNMAVVIEDIRMHIDPNLKVVDEFRTIILTGADSNGVRITLMDSQSVVYDAQELKRGNVDISTVEEVYNAQEATNVFIFGKIMAMNFGKTAWCYKACVKCPKKFETKIGDVCSCKKCNITFEKPKDR</sequence>
<keyword evidence="2" id="KW-1185">Reference proteome</keyword>
<dbReference type="InterPro" id="IPR012340">
    <property type="entry name" value="NA-bd_OB-fold"/>
</dbReference>
<accession>A0ABU6TTB6</accession>
<name>A0ABU6TTB6_9FABA</name>
<proteinExistence type="predicted"/>